<gene>
    <name evidence="1" type="ORF">G8Z56_003939</name>
</gene>
<protein>
    <submittedName>
        <fullName evidence="1">Fimbrial protein</fullName>
    </submittedName>
</protein>
<dbReference type="EMBL" id="DAAYBQ010000019">
    <property type="protein sequence ID" value="HAG3505023.1"/>
    <property type="molecule type" value="Genomic_DNA"/>
</dbReference>
<reference evidence="1" key="2">
    <citation type="submission" date="2020-02" db="EMBL/GenBank/DDBJ databases">
        <authorList>
            <consortium name="NCBI Pathogen Detection Project"/>
        </authorList>
    </citation>
    <scope>NUCLEOTIDE SEQUENCE</scope>
    <source>
        <strain evidence="1">MA.1090600297</strain>
    </source>
</reference>
<organism evidence="1">
    <name type="scientific">Salmonella enterica</name>
    <name type="common">Salmonella choleraesuis</name>
    <dbReference type="NCBI Taxonomy" id="28901"/>
    <lineage>
        <taxon>Bacteria</taxon>
        <taxon>Pseudomonadati</taxon>
        <taxon>Pseudomonadota</taxon>
        <taxon>Gammaproteobacteria</taxon>
        <taxon>Enterobacterales</taxon>
        <taxon>Enterobacteriaceae</taxon>
        <taxon>Salmonella</taxon>
    </lineage>
</organism>
<reference evidence="1" key="1">
    <citation type="journal article" date="2018" name="Genome Biol.">
        <title>SKESA: strategic k-mer extension for scrupulous assemblies.</title>
        <authorList>
            <person name="Souvorov A."/>
            <person name="Agarwala R."/>
            <person name="Lipman D.J."/>
        </authorList>
    </citation>
    <scope>NUCLEOTIDE SEQUENCE</scope>
    <source>
        <strain evidence="1">MA.1090600297</strain>
    </source>
</reference>
<dbReference type="AlphaFoldDB" id="A0A762BX95"/>
<proteinExistence type="predicted"/>
<name>A0A762BX95_SALER</name>
<sequence length="173" mass="19502">MNESKPGQRHYILGGHTTSLTTARPGLQPSVSLLQVDPEAPRLEVRCELMTGLVRNGEITFYVHNVLAWQDNSSAERGWSIVSGEVTPYMELQVTRQLWQVAGYDWKSVYSGRVTRSDAFTVMPDELQPENETQNMNTGAWITALEDIQVRFPGAEGAVKRWQANLTPVVMYF</sequence>
<comment type="caution">
    <text evidence="1">The sequence shown here is derived from an EMBL/GenBank/DDBJ whole genome shotgun (WGS) entry which is preliminary data.</text>
</comment>
<evidence type="ECO:0000313" key="1">
    <source>
        <dbReference type="EMBL" id="HAG3505023.1"/>
    </source>
</evidence>
<accession>A0A762BX95</accession>